<dbReference type="PANTHER" id="PTHR42852">
    <property type="entry name" value="THIOL:DISULFIDE INTERCHANGE PROTEIN DSBE"/>
    <property type="match status" value="1"/>
</dbReference>
<proteinExistence type="predicted"/>
<dbReference type="EMBL" id="JGYG01000003">
    <property type="protein sequence ID" value="KFI30385.1"/>
    <property type="molecule type" value="Genomic_DNA"/>
</dbReference>
<sequence length="188" mass="20408">MRIRSLVLYAALGLGVNTPHVFAADLAAMEAARAGDMRKLTLSANPPDVSSAALEDEAGNPRSIAEWQGKPVLINFWATWCAPCREEMPSLERLQKKMADTPFEVVTVATGRSDARGVDKFLDEIGVTELPRLRDPKMQMARDMGVLGLPVSVLVDADGREVARLIGDADWDTPEAVAVIEALIRSPQ</sequence>
<evidence type="ECO:0000313" key="4">
    <source>
        <dbReference type="EMBL" id="KFI30385.1"/>
    </source>
</evidence>
<dbReference type="InterPro" id="IPR013740">
    <property type="entry name" value="Redoxin"/>
</dbReference>
<dbReference type="PROSITE" id="PS51352">
    <property type="entry name" value="THIOREDOXIN_2"/>
    <property type="match status" value="1"/>
</dbReference>
<dbReference type="eggNOG" id="COG0526">
    <property type="taxonomic scope" value="Bacteria"/>
</dbReference>
<keyword evidence="3" id="KW-0676">Redox-active center</keyword>
<name>A0A086Y7Y5_9RHOB</name>
<dbReference type="RefSeq" id="WP_035708783.1">
    <property type="nucleotide sequence ID" value="NZ_CAMIFG010000075.1"/>
</dbReference>
<dbReference type="Gene3D" id="3.40.30.10">
    <property type="entry name" value="Glutaredoxin"/>
    <property type="match status" value="1"/>
</dbReference>
<dbReference type="InterPro" id="IPR050553">
    <property type="entry name" value="Thioredoxin_ResA/DsbE_sf"/>
</dbReference>
<organism evidence="4 5">
    <name type="scientific">Haematobacter massiliensis</name>
    <dbReference type="NCBI Taxonomy" id="195105"/>
    <lineage>
        <taxon>Bacteria</taxon>
        <taxon>Pseudomonadati</taxon>
        <taxon>Pseudomonadota</taxon>
        <taxon>Alphaproteobacteria</taxon>
        <taxon>Rhodobacterales</taxon>
        <taxon>Paracoccaceae</taxon>
        <taxon>Haematobacter</taxon>
    </lineage>
</organism>
<dbReference type="GO" id="GO:0030313">
    <property type="term" value="C:cell envelope"/>
    <property type="evidence" value="ECO:0007669"/>
    <property type="project" value="UniProtKB-SubCell"/>
</dbReference>
<comment type="caution">
    <text evidence="4">The sequence shown here is derived from an EMBL/GenBank/DDBJ whole genome shotgun (WGS) entry which is preliminary data.</text>
</comment>
<protein>
    <submittedName>
        <fullName evidence="4">Redoxin</fullName>
    </submittedName>
</protein>
<reference evidence="4 5" key="1">
    <citation type="submission" date="2014-03" db="EMBL/GenBank/DDBJ databases">
        <title>Genome of Haematobacter massiliensis CCUG 47968.</title>
        <authorList>
            <person name="Wang D."/>
            <person name="Wang G."/>
        </authorList>
    </citation>
    <scope>NUCLEOTIDE SEQUENCE [LARGE SCALE GENOMIC DNA]</scope>
    <source>
        <strain evidence="4 5">CCUG 47968</strain>
    </source>
</reference>
<comment type="subcellular location">
    <subcellularLocation>
        <location evidence="1">Cell envelope</location>
    </subcellularLocation>
</comment>
<accession>A0A086Y7Y5</accession>
<dbReference type="PROSITE" id="PS00194">
    <property type="entry name" value="THIOREDOXIN_1"/>
    <property type="match status" value="1"/>
</dbReference>
<evidence type="ECO:0000256" key="2">
    <source>
        <dbReference type="ARBA" id="ARBA00022748"/>
    </source>
</evidence>
<dbReference type="InterPro" id="IPR013766">
    <property type="entry name" value="Thioredoxin_domain"/>
</dbReference>
<dbReference type="SUPFAM" id="SSF52833">
    <property type="entry name" value="Thioredoxin-like"/>
    <property type="match status" value="1"/>
</dbReference>
<dbReference type="Proteomes" id="UP000028826">
    <property type="component" value="Unassembled WGS sequence"/>
</dbReference>
<dbReference type="InterPro" id="IPR017937">
    <property type="entry name" value="Thioredoxin_CS"/>
</dbReference>
<dbReference type="AlphaFoldDB" id="A0A086Y7Y5"/>
<evidence type="ECO:0000313" key="5">
    <source>
        <dbReference type="Proteomes" id="UP000028826"/>
    </source>
</evidence>
<dbReference type="STRING" id="195105.CN97_12430"/>
<evidence type="ECO:0000256" key="1">
    <source>
        <dbReference type="ARBA" id="ARBA00004196"/>
    </source>
</evidence>
<dbReference type="GO" id="GO:0015036">
    <property type="term" value="F:disulfide oxidoreductase activity"/>
    <property type="evidence" value="ECO:0007669"/>
    <property type="project" value="UniProtKB-ARBA"/>
</dbReference>
<dbReference type="Pfam" id="PF08534">
    <property type="entry name" value="Redoxin"/>
    <property type="match status" value="1"/>
</dbReference>
<gene>
    <name evidence="4" type="ORF">CN97_12430</name>
</gene>
<keyword evidence="2" id="KW-0201">Cytochrome c-type biogenesis</keyword>
<dbReference type="OrthoDB" id="9799347at2"/>
<dbReference type="GO" id="GO:0017004">
    <property type="term" value="P:cytochrome complex assembly"/>
    <property type="evidence" value="ECO:0007669"/>
    <property type="project" value="UniProtKB-KW"/>
</dbReference>
<dbReference type="InterPro" id="IPR036249">
    <property type="entry name" value="Thioredoxin-like_sf"/>
</dbReference>
<dbReference type="CDD" id="cd02966">
    <property type="entry name" value="TlpA_like_family"/>
    <property type="match status" value="1"/>
</dbReference>
<keyword evidence="5" id="KW-1185">Reference proteome</keyword>
<evidence type="ECO:0000256" key="3">
    <source>
        <dbReference type="ARBA" id="ARBA00023284"/>
    </source>
</evidence>
<dbReference type="PANTHER" id="PTHR42852:SF13">
    <property type="entry name" value="PROTEIN DIPZ"/>
    <property type="match status" value="1"/>
</dbReference>